<evidence type="ECO:0000313" key="6">
    <source>
        <dbReference type="EMBL" id="SEF91137.1"/>
    </source>
</evidence>
<proteinExistence type="inferred from homology"/>
<sequence>MRINKLVIENFKGYEGIKELDLPQIICLLGANGAGKTSIIDAINYGLTGNEPAGEIINTNASYAKVYLEIENTTSKEVLHFSREVKNSTPRKTTIKIEGKTNTAKVLTQMIENISGIPMDKLKITTSSEVISNLSPQEFSSLILSYIPEKLKRNDVISLVPALTPGMKDTIESFLPESDIDLDTIESFYKKVFEDRAMIRKKVDALKLIIDELPSNAPFDSNELLLKRDEFKRTILLGEEYEKNINAYQKSLIQAQKYNEQVSALEKEIEGIKAVRPNGADKDLKNKINELNNLINNNGVIISTQMNSISEFKNTLDLLSKPVCPISPLIVCHEDKTSAKNEIEESIKALENSIQLIEKNTLKLRSDLENVTKTLDEYNANAIEYQRKLDKMSILKQLKNNQPVILEKPAELTYKKEELKVKIEDIESKLKMIKDCEQRSTKEKQLKIYSEMYNDYNNLVKVFDKKGEVRTAIVSKYLGFFEDICNKRSCKYRPNNKFIFETNKGVVVKMSNDKGLYLPYQSLSNGEKAYFLFIIMDMINQLVGTKIMVLDELSVMDKEALMSLAKTINDFKNDYDNVILAAIDYSEIKDTILSTGIPNLYFGK</sequence>
<dbReference type="Proteomes" id="UP000236726">
    <property type="component" value="Unassembled WGS sequence"/>
</dbReference>
<accession>A0A1H5VX43</accession>
<dbReference type="InterPro" id="IPR038729">
    <property type="entry name" value="Rad50/SbcC_AAA"/>
</dbReference>
<dbReference type="GO" id="GO:0006302">
    <property type="term" value="P:double-strand break repair"/>
    <property type="evidence" value="ECO:0007669"/>
    <property type="project" value="InterPro"/>
</dbReference>
<evidence type="ECO:0000256" key="3">
    <source>
        <dbReference type="ARBA" id="ARBA00013368"/>
    </source>
</evidence>
<dbReference type="PANTHER" id="PTHR32114:SF2">
    <property type="entry name" value="ABC TRANSPORTER ABCH.3"/>
    <property type="match status" value="1"/>
</dbReference>
<dbReference type="AlphaFoldDB" id="A0A1H5VX43"/>
<keyword evidence="4" id="KW-0175">Coiled coil</keyword>
<feature type="coiled-coil region" evidence="4">
    <location>
        <begin position="248"/>
        <end position="275"/>
    </location>
</feature>
<dbReference type="InterPro" id="IPR027417">
    <property type="entry name" value="P-loop_NTPase"/>
</dbReference>
<dbReference type="EMBL" id="FNUL01000012">
    <property type="protein sequence ID" value="SEF91137.1"/>
    <property type="molecule type" value="Genomic_DNA"/>
</dbReference>
<evidence type="ECO:0000256" key="1">
    <source>
        <dbReference type="ARBA" id="ARBA00006930"/>
    </source>
</evidence>
<gene>
    <name evidence="6" type="ORF">SAMN05216537_112119</name>
</gene>
<feature type="domain" description="Rad50/SbcC-type AAA" evidence="5">
    <location>
        <begin position="5"/>
        <end position="272"/>
    </location>
</feature>
<comment type="subunit">
    <text evidence="2">Heterodimer of SbcC and SbcD.</text>
</comment>
<evidence type="ECO:0000259" key="5">
    <source>
        <dbReference type="Pfam" id="PF13476"/>
    </source>
</evidence>
<reference evidence="6 7" key="1">
    <citation type="submission" date="2016-10" db="EMBL/GenBank/DDBJ databases">
        <authorList>
            <person name="de Groot N.N."/>
        </authorList>
    </citation>
    <scope>NUCLEOTIDE SEQUENCE [LARGE SCALE GENOMIC DNA]</scope>
    <source>
        <strain evidence="6 7">D15d</strain>
    </source>
</reference>
<dbReference type="GO" id="GO:0016887">
    <property type="term" value="F:ATP hydrolysis activity"/>
    <property type="evidence" value="ECO:0007669"/>
    <property type="project" value="InterPro"/>
</dbReference>
<name>A0A1H5VX43_9FIRM</name>
<dbReference type="PANTHER" id="PTHR32114">
    <property type="entry name" value="ABC TRANSPORTER ABCH.3"/>
    <property type="match status" value="1"/>
</dbReference>
<evidence type="ECO:0000256" key="2">
    <source>
        <dbReference type="ARBA" id="ARBA00011322"/>
    </source>
</evidence>
<dbReference type="SUPFAM" id="SSF52540">
    <property type="entry name" value="P-loop containing nucleoside triphosphate hydrolases"/>
    <property type="match status" value="1"/>
</dbReference>
<comment type="similarity">
    <text evidence="1">Belongs to the SMC family. SbcC subfamily.</text>
</comment>
<evidence type="ECO:0000313" key="7">
    <source>
        <dbReference type="Proteomes" id="UP000236726"/>
    </source>
</evidence>
<protein>
    <recommendedName>
        <fullName evidence="3">Nuclease SbcCD subunit C</fullName>
    </recommendedName>
</protein>
<dbReference type="RefSeq" id="WP_103953166.1">
    <property type="nucleotide sequence ID" value="NZ_FNUL01000012.1"/>
</dbReference>
<feature type="coiled-coil region" evidence="4">
    <location>
        <begin position="333"/>
        <end position="436"/>
    </location>
</feature>
<dbReference type="Gene3D" id="3.40.50.300">
    <property type="entry name" value="P-loop containing nucleotide triphosphate hydrolases"/>
    <property type="match status" value="2"/>
</dbReference>
<dbReference type="Pfam" id="PF13476">
    <property type="entry name" value="AAA_23"/>
    <property type="match status" value="1"/>
</dbReference>
<evidence type="ECO:0000256" key="4">
    <source>
        <dbReference type="SAM" id="Coils"/>
    </source>
</evidence>
<organism evidence="6 7">
    <name type="scientific">Lachnospira multipara</name>
    <dbReference type="NCBI Taxonomy" id="28051"/>
    <lineage>
        <taxon>Bacteria</taxon>
        <taxon>Bacillati</taxon>
        <taxon>Bacillota</taxon>
        <taxon>Clostridia</taxon>
        <taxon>Lachnospirales</taxon>
        <taxon>Lachnospiraceae</taxon>
        <taxon>Lachnospira</taxon>
    </lineage>
</organism>
<keyword evidence="7" id="KW-1185">Reference proteome</keyword>